<sequence length="74" mass="8414">MYYVRRPFKCLLELCLCTSSDTSLTRGATGGDVSPNYNLYSIMHLYATFGGATRKYGPEIFVFKTNPDFKQNQD</sequence>
<name>A0A7R9CF99_TIMCR</name>
<accession>A0A7R9CF99</accession>
<dbReference type="EMBL" id="OC317055">
    <property type="protein sequence ID" value="CAD7394733.1"/>
    <property type="molecule type" value="Genomic_DNA"/>
</dbReference>
<evidence type="ECO:0000313" key="1">
    <source>
        <dbReference type="EMBL" id="CAD7394733.1"/>
    </source>
</evidence>
<protein>
    <submittedName>
        <fullName evidence="1">Uncharacterized protein</fullName>
    </submittedName>
</protein>
<proteinExistence type="predicted"/>
<organism evidence="1">
    <name type="scientific">Timema cristinae</name>
    <name type="common">Walking stick</name>
    <dbReference type="NCBI Taxonomy" id="61476"/>
    <lineage>
        <taxon>Eukaryota</taxon>
        <taxon>Metazoa</taxon>
        <taxon>Ecdysozoa</taxon>
        <taxon>Arthropoda</taxon>
        <taxon>Hexapoda</taxon>
        <taxon>Insecta</taxon>
        <taxon>Pterygota</taxon>
        <taxon>Neoptera</taxon>
        <taxon>Polyneoptera</taxon>
        <taxon>Phasmatodea</taxon>
        <taxon>Timematodea</taxon>
        <taxon>Timematoidea</taxon>
        <taxon>Timematidae</taxon>
        <taxon>Timema</taxon>
    </lineage>
</organism>
<reference evidence="1" key="1">
    <citation type="submission" date="2020-11" db="EMBL/GenBank/DDBJ databases">
        <authorList>
            <person name="Tran Van P."/>
        </authorList>
    </citation>
    <scope>NUCLEOTIDE SEQUENCE</scope>
</reference>
<dbReference type="AlphaFoldDB" id="A0A7R9CF99"/>
<gene>
    <name evidence="1" type="ORF">TCEB3V08_LOCUS2648</name>
</gene>